<sequence>MRRLLKRIDRAVYGALAAGGGGGPSDDAALVLGEPYMPFRPSLVSFGVGMRIKMAATRFTQWADEAECIPEGTEPAEVFPCMASSAAVLMLPHERLADADVRAKLCPALSTRDLLSLLKRFIPDDFCTVEPDPGLIQALEAQVEMEPCRSAALDGSVDGSDEGALWDGEVLATGSSAAAELIGSGHMEAEADTESDEELDALAEMLEPQHKPGQEGLSRFQLLKHLWRDS</sequence>
<name>A0A061SDA1_9CHLO</name>
<proteinExistence type="predicted"/>
<evidence type="ECO:0000313" key="3">
    <source>
        <dbReference type="EMBL" id="JAC80721.1"/>
    </source>
</evidence>
<evidence type="ECO:0000259" key="1">
    <source>
        <dbReference type="PROSITE" id="PS51126"/>
    </source>
</evidence>
<dbReference type="Pfam" id="PF01843">
    <property type="entry name" value="DIL"/>
    <property type="match status" value="1"/>
</dbReference>
<reference evidence="3" key="1">
    <citation type="submission" date="2014-05" db="EMBL/GenBank/DDBJ databases">
        <title>The transcriptome of the halophilic microalga Tetraselmis sp. GSL018 isolated from the Great Salt Lake, Utah.</title>
        <authorList>
            <person name="Jinkerson R.E."/>
            <person name="D'Adamo S."/>
            <person name="Posewitz M.C."/>
        </authorList>
    </citation>
    <scope>NUCLEOTIDE SEQUENCE</scope>
    <source>
        <strain evidence="3">GSL018</strain>
    </source>
</reference>
<dbReference type="InterPro" id="IPR002710">
    <property type="entry name" value="Dilute_dom"/>
</dbReference>
<organism evidence="3">
    <name type="scientific">Tetraselmis sp. GSL018</name>
    <dbReference type="NCBI Taxonomy" id="582737"/>
    <lineage>
        <taxon>Eukaryota</taxon>
        <taxon>Viridiplantae</taxon>
        <taxon>Chlorophyta</taxon>
        <taxon>core chlorophytes</taxon>
        <taxon>Chlorodendrophyceae</taxon>
        <taxon>Chlorodendrales</taxon>
        <taxon>Chlorodendraceae</taxon>
        <taxon>Tetraselmis</taxon>
    </lineage>
</organism>
<feature type="domain" description="Dilute" evidence="1">
    <location>
        <begin position="1"/>
        <end position="145"/>
    </location>
</feature>
<protein>
    <recommendedName>
        <fullName evidence="1">Dilute domain-containing protein</fullName>
    </recommendedName>
</protein>
<dbReference type="PROSITE" id="PS51126">
    <property type="entry name" value="DILUTE"/>
    <property type="match status" value="1"/>
</dbReference>
<dbReference type="AlphaFoldDB" id="A0A061SDA1"/>
<gene>
    <name evidence="2" type="ORF">TSPGSL018_6840</name>
    <name evidence="3" type="ORF">TSPGSL018_9633</name>
</gene>
<dbReference type="EMBL" id="GBEZ01017065">
    <property type="protein sequence ID" value="JAC69241.1"/>
    <property type="molecule type" value="Transcribed_RNA"/>
</dbReference>
<evidence type="ECO:0000313" key="2">
    <source>
        <dbReference type="EMBL" id="JAC69241.1"/>
    </source>
</evidence>
<accession>A0A061SDA1</accession>
<dbReference type="EMBL" id="GBEZ01004499">
    <property type="protein sequence ID" value="JAC80721.1"/>
    <property type="molecule type" value="Transcribed_RNA"/>
</dbReference>